<gene>
    <name evidence="1" type="ORF">S12H4_45592</name>
</gene>
<feature type="non-terminal residue" evidence="1">
    <location>
        <position position="107"/>
    </location>
</feature>
<evidence type="ECO:0000313" key="1">
    <source>
        <dbReference type="EMBL" id="GAJ10388.1"/>
    </source>
</evidence>
<comment type="caution">
    <text evidence="1">The sequence shown here is derived from an EMBL/GenBank/DDBJ whole genome shotgun (WGS) entry which is preliminary data.</text>
</comment>
<dbReference type="EMBL" id="BARW01028206">
    <property type="protein sequence ID" value="GAJ10388.1"/>
    <property type="molecule type" value="Genomic_DNA"/>
</dbReference>
<protein>
    <submittedName>
        <fullName evidence="1">Uncharacterized protein</fullName>
    </submittedName>
</protein>
<proteinExistence type="predicted"/>
<organism evidence="1">
    <name type="scientific">marine sediment metagenome</name>
    <dbReference type="NCBI Taxonomy" id="412755"/>
    <lineage>
        <taxon>unclassified sequences</taxon>
        <taxon>metagenomes</taxon>
        <taxon>ecological metagenomes</taxon>
    </lineage>
</organism>
<dbReference type="AlphaFoldDB" id="X1TYI4"/>
<reference evidence="1" key="1">
    <citation type="journal article" date="2014" name="Front. Microbiol.">
        <title>High frequency of phylogenetically diverse reductive dehalogenase-homologous genes in deep subseafloor sedimentary metagenomes.</title>
        <authorList>
            <person name="Kawai M."/>
            <person name="Futagami T."/>
            <person name="Toyoda A."/>
            <person name="Takaki Y."/>
            <person name="Nishi S."/>
            <person name="Hori S."/>
            <person name="Arai W."/>
            <person name="Tsubouchi T."/>
            <person name="Morono Y."/>
            <person name="Uchiyama I."/>
            <person name="Ito T."/>
            <person name="Fujiyama A."/>
            <person name="Inagaki F."/>
            <person name="Takami H."/>
        </authorList>
    </citation>
    <scope>NUCLEOTIDE SEQUENCE</scope>
    <source>
        <strain evidence="1">Expedition CK06-06</strain>
    </source>
</reference>
<sequence length="107" mass="10838">MAITVIATVSPTITSGGSITRFSTLISATVAADASGGGHLAAPDALAVPIPTIGKATELSWLLLEDCEVAWDEYVQPEHVTSTADGVTKKIGTKSEKMAVADLAAVG</sequence>
<name>X1TYI4_9ZZZZ</name>
<accession>X1TYI4</accession>